<evidence type="ECO:0000313" key="3">
    <source>
        <dbReference type="Proteomes" id="UP000070089"/>
    </source>
</evidence>
<evidence type="ECO:0000256" key="1">
    <source>
        <dbReference type="SAM" id="MobiDB-lite"/>
    </source>
</evidence>
<dbReference type="OrthoDB" id="10253783at2759"/>
<feature type="region of interest" description="Disordered" evidence="1">
    <location>
        <begin position="1016"/>
        <end position="1063"/>
    </location>
</feature>
<dbReference type="Proteomes" id="UP000070089">
    <property type="component" value="Unassembled WGS sequence"/>
</dbReference>
<protein>
    <submittedName>
        <fullName evidence="2">Uncharacterized protein</fullName>
    </submittedName>
</protein>
<evidence type="ECO:0000313" key="2">
    <source>
        <dbReference type="EMBL" id="KWX11888.1"/>
    </source>
</evidence>
<dbReference type="InterPro" id="IPR036322">
    <property type="entry name" value="WD40_repeat_dom_sf"/>
</dbReference>
<dbReference type="Gene3D" id="2.130.10.10">
    <property type="entry name" value="YVTN repeat-like/Quinoprotein amine dehydrogenase"/>
    <property type="match status" value="1"/>
</dbReference>
<sequence length="1349" mass="146534">MQFLYPTAIVGGTIQSNAQVVFHEVDQSVFIFMVANCYVSVYHYSVTDESPSVTTAGFCVLLETKESCRITAIAMQDETLFAAAASSSLTRSSERKEGVSPEHSPLRDEHSFSYLFAGSVTQLMRRHSTDPGTAAIAFLSPLPAELTLRIKEPITLLRIVRLVIPDSPNASLRPSNADEPQQSTIIAIVTQSGQFYYTYHDTPEICAVALKAPCTTIIECPGSSSVSQLFLGGLGYVAIVSPFDGGSVHYIDLDQMAKQGDNTPITVVSVIKYGRYIYVFSDDSRVLQIKLGDGKALRTLNRPLQTFTVLGVTQNSELFHCYGTNGVVRLLTCDTLKLYNKVVISSFKHLHYYSSSSIVALHVSKSGICSVLEDSTIVIYKQEVPSDEALHSGAKNPRSMLRSRAGLSNNGDGCASSSSRESNTLMLASVFYGHTPFSDNIFLGESATYSYAQAPGNSCYLSVRGAEYGQVHFFDVFPHYISLFSLGEFVIGFCTTAEAMRIKIMAKADPLSTVCMVIYSIYTRKFILSYSFKKFTKVDLLTASFTPDDKLQVYFVVDGNIFYFRNLDVKQSAFHNILPLCAKLPHLKATTDAFTSIITPQVPNFCYCLTKMGAIYQVAFGTDIKTHTRIIFQPPQDVMDVFGVHISPNGRYLLVGITSMTGSIASTDSSTDFSLRSDVFIINIDRESTRILLKQNIVETSSLSEIPEGPNALAVGYLGRNSESLPKNGHNAPTRFVNMVSNQGDLSDMIYAVLFKYKSLISIRSVILNRRIALINALQLNPSLHNHQLYINNSGNLIVYVANDKATVTFSPLSVAAFHSSLQLPTPPKDQTADTSVLNDFVFGEGTYFDDAGVGTQMLRPISTELTIKLDTTYTGINPGKHGIKDNIYPSDKHSNWGAESLECAPSASNLSTREDVHAAASMEQQAVPHDDSKYASLSEDSDLSNAVIEAYEHNMQTVSANQAPKLTETTLDSIFENVDILDEESVLKKLDSKEARQTLSESIILTMKDILLSNDSSPSVPNKESVQGTPVIQPLASPSGSTHQHSPPSQLPPITSKTKPAISPDVSARIKVGNSKPIIIFNENASQIASAALPESKFETASSVQHIPQEKKETETGSLPTSPASKHEPEPARETKPIGTIFSPTGHDEFNNTIKLPVNSPGAGDAKKIIEAIDLSMSIKKSSTLLQSIATARKNIDAALTELEKLREQCSEDEYASILTSAAPQLQEEARHLSQVHSKVSTLASLHSSSSVLVSSAGASGATPRSPMNSVLSQYVDSDGHIPASQFENILAQFGNNLIQSLKSLIGRPSIEGSEVVPLQNQQPHPLPGAALAGVLQLPSSPRTPSKS</sequence>
<accession>A0A132NPG9</accession>
<proteinExistence type="predicted"/>
<reference evidence="2 3" key="1">
    <citation type="journal article" date="2015" name="Mol. Biochem. Parasitol.">
        <title>Identification of polymorphic genes for use in assemblage B genotyping assays through comparative genomics of multiple assemblage B Giardia duodenalis isolates.</title>
        <authorList>
            <person name="Wielinga C."/>
            <person name="Thompson R.C."/>
            <person name="Monis P."/>
            <person name="Ryan U."/>
        </authorList>
    </citation>
    <scope>NUCLEOTIDE SEQUENCE [LARGE SCALE GENOMIC DNA]</scope>
    <source>
        <strain evidence="2 3">BAH15c1</strain>
    </source>
</reference>
<dbReference type="SUPFAM" id="SSF50978">
    <property type="entry name" value="WD40 repeat-like"/>
    <property type="match status" value="1"/>
</dbReference>
<feature type="compositionally biased region" description="Basic and acidic residues" evidence="1">
    <location>
        <begin position="1126"/>
        <end position="1137"/>
    </location>
</feature>
<feature type="region of interest" description="Disordered" evidence="1">
    <location>
        <begin position="1318"/>
        <end position="1349"/>
    </location>
</feature>
<name>A0A132NPG9_GIAIN</name>
<dbReference type="EMBL" id="JXTI01000149">
    <property type="protein sequence ID" value="KWX11888.1"/>
    <property type="molecule type" value="Genomic_DNA"/>
</dbReference>
<comment type="caution">
    <text evidence="2">The sequence shown here is derived from an EMBL/GenBank/DDBJ whole genome shotgun (WGS) entry which is preliminary data.</text>
</comment>
<dbReference type="VEuPathDB" id="GiardiaDB:QR46_4132"/>
<feature type="region of interest" description="Disordered" evidence="1">
    <location>
        <begin position="1100"/>
        <end position="1147"/>
    </location>
</feature>
<feature type="compositionally biased region" description="Polar residues" evidence="1">
    <location>
        <begin position="1016"/>
        <end position="1059"/>
    </location>
</feature>
<organism evidence="2 3">
    <name type="scientific">Giardia duodenalis assemblage B</name>
    <dbReference type="NCBI Taxonomy" id="1394984"/>
    <lineage>
        <taxon>Eukaryota</taxon>
        <taxon>Metamonada</taxon>
        <taxon>Diplomonadida</taxon>
        <taxon>Hexamitidae</taxon>
        <taxon>Giardiinae</taxon>
        <taxon>Giardia</taxon>
    </lineage>
</organism>
<dbReference type="InterPro" id="IPR015943">
    <property type="entry name" value="WD40/YVTN_repeat-like_dom_sf"/>
</dbReference>
<gene>
    <name evidence="2" type="ORF">QR46_4132</name>
</gene>
<feature type="compositionally biased region" description="Polar residues" evidence="1">
    <location>
        <begin position="1339"/>
        <end position="1349"/>
    </location>
</feature>